<organism evidence="2 3">
    <name type="scientific">Pyrodictium abyssi</name>
    <dbReference type="NCBI Taxonomy" id="54256"/>
    <lineage>
        <taxon>Archaea</taxon>
        <taxon>Thermoproteota</taxon>
        <taxon>Thermoprotei</taxon>
        <taxon>Desulfurococcales</taxon>
        <taxon>Pyrodictiaceae</taxon>
        <taxon>Pyrodictium</taxon>
    </lineage>
</organism>
<evidence type="ECO:0000256" key="1">
    <source>
        <dbReference type="SAM" id="MobiDB-lite"/>
    </source>
</evidence>
<gene>
    <name evidence="2" type="ORF">PABY_00560</name>
</gene>
<sequence>MLVNGIAYGGELEEIAETLASLRRLAKAYISVPTRPPAEPWAGPPSPGTVEKAYRVFASRLGASRVEVLARPEHGSFTVLGDAVEEGLLEEVETWARNTTAGDALQPEDSPPGGLAL</sequence>
<protein>
    <submittedName>
        <fullName evidence="2">Uncharacterized protein</fullName>
    </submittedName>
</protein>
<reference evidence="2 3" key="1">
    <citation type="submission" date="2023-09" db="EMBL/GenBank/DDBJ databases">
        <title>Pyrofollis japonicus gen. nov. sp. nov., a novel member of the family Pyrodictiaceae isolated from the Iheya North hydrothermal field.</title>
        <authorList>
            <person name="Miyazaki U."/>
            <person name="Sanari M."/>
            <person name="Tame A."/>
            <person name="Kitajima M."/>
            <person name="Okamoto A."/>
            <person name="Sawayama S."/>
            <person name="Miyazaki J."/>
            <person name="Takai K."/>
            <person name="Nakagawa S."/>
        </authorList>
    </citation>
    <scope>NUCLEOTIDE SEQUENCE [LARGE SCALE GENOMIC DNA]</scope>
    <source>
        <strain evidence="2 3">AV2</strain>
    </source>
</reference>
<proteinExistence type="predicted"/>
<dbReference type="Proteomes" id="UP001341135">
    <property type="component" value="Chromosome"/>
</dbReference>
<dbReference type="GeneID" id="89288081"/>
<dbReference type="EMBL" id="AP028907">
    <property type="protein sequence ID" value="BES80489.1"/>
    <property type="molecule type" value="Genomic_DNA"/>
</dbReference>
<feature type="region of interest" description="Disordered" evidence="1">
    <location>
        <begin position="98"/>
        <end position="117"/>
    </location>
</feature>
<dbReference type="RefSeq" id="WP_338250779.1">
    <property type="nucleotide sequence ID" value="NZ_AP028907.1"/>
</dbReference>
<name>A0ABN6ZM53_9CREN</name>
<accession>A0ABN6ZM53</accession>
<keyword evidence="3" id="KW-1185">Reference proteome</keyword>
<evidence type="ECO:0000313" key="2">
    <source>
        <dbReference type="EMBL" id="BES80489.1"/>
    </source>
</evidence>
<evidence type="ECO:0000313" key="3">
    <source>
        <dbReference type="Proteomes" id="UP001341135"/>
    </source>
</evidence>